<reference evidence="2" key="1">
    <citation type="submission" date="2011-12" db="EMBL/GenBank/DDBJ databases">
        <title>Complete genome sequence of Streptomyces cattleya strain DSM 46488.</title>
        <authorList>
            <person name="Ou H.-Y."/>
            <person name="Li P."/>
            <person name="Zhao C."/>
            <person name="O'Hagan D."/>
            <person name="Deng Z."/>
        </authorList>
    </citation>
    <scope>NUCLEOTIDE SEQUENCE [LARGE SCALE GENOMIC DNA]</scope>
    <source>
        <strain evidence="2">ATCC 35852 / DSM 46488 / JCM 4925 / NBRC 14057 / NRRL 8057</strain>
    </source>
</reference>
<dbReference type="Proteomes" id="UP000007842">
    <property type="component" value="Chromosome"/>
</dbReference>
<gene>
    <name evidence="1" type="ordered locus">SCATT_10370</name>
</gene>
<dbReference type="AlphaFoldDB" id="G8WNT5"/>
<dbReference type="KEGG" id="scy:SCATT_10370"/>
<dbReference type="STRING" id="1003195.SCATT_10370"/>
<dbReference type="HOGENOM" id="CLU_3258278_0_0_11"/>
<evidence type="ECO:0000313" key="2">
    <source>
        <dbReference type="Proteomes" id="UP000007842"/>
    </source>
</evidence>
<keyword evidence="2" id="KW-1185">Reference proteome</keyword>
<protein>
    <submittedName>
        <fullName evidence="1">Uncharacterized protein</fullName>
    </submittedName>
</protein>
<sequence>MTAGRMPSVHLPFILGPYGRRVSARSNDCLGEWTTSRCSSES</sequence>
<organism evidence="1 2">
    <name type="scientific">Streptantibioticus cattleyicolor (strain ATCC 35852 / DSM 46488 / JCM 4925 / NBRC 14057 / NRRL 8057)</name>
    <name type="common">Streptomyces cattleya</name>
    <dbReference type="NCBI Taxonomy" id="1003195"/>
    <lineage>
        <taxon>Bacteria</taxon>
        <taxon>Bacillati</taxon>
        <taxon>Actinomycetota</taxon>
        <taxon>Actinomycetes</taxon>
        <taxon>Kitasatosporales</taxon>
        <taxon>Streptomycetaceae</taxon>
        <taxon>Streptantibioticus</taxon>
    </lineage>
</organism>
<accession>G8WNT5</accession>
<name>G8WNT5_STREN</name>
<evidence type="ECO:0000313" key="1">
    <source>
        <dbReference type="EMBL" id="AEW93408.1"/>
    </source>
</evidence>
<dbReference type="EMBL" id="CP003219">
    <property type="protein sequence ID" value="AEW93408.1"/>
    <property type="molecule type" value="Genomic_DNA"/>
</dbReference>
<proteinExistence type="predicted"/>